<reference evidence="3" key="1">
    <citation type="journal article" date="2015" name="Sci. Rep.">
        <title>Spliced leader RNA trans-splicing discovered in copepods.</title>
        <authorList>
            <person name="Yang F."/>
            <person name="Xu D."/>
            <person name="Zhuang Y."/>
            <person name="Yi X."/>
            <person name="Huang Y."/>
            <person name="Chen H."/>
            <person name="Lin S."/>
            <person name="Campbell D.A."/>
            <person name="Sturm N.R."/>
            <person name="Liu G."/>
            <person name="Zhang H."/>
        </authorList>
    </citation>
    <scope>NUCLEOTIDE SEQUENCE</scope>
</reference>
<feature type="chain" id="PRO_5006832564" description="Secreted protein" evidence="2">
    <location>
        <begin position="22"/>
        <end position="107"/>
    </location>
</feature>
<proteinExistence type="evidence at transcript level"/>
<evidence type="ECO:0000256" key="2">
    <source>
        <dbReference type="SAM" id="SignalP"/>
    </source>
</evidence>
<accession>A0A0U2UFY8</accession>
<evidence type="ECO:0000313" key="3">
    <source>
        <dbReference type="EMBL" id="ALS04731.1"/>
    </source>
</evidence>
<evidence type="ECO:0008006" key="4">
    <source>
        <dbReference type="Google" id="ProtNLM"/>
    </source>
</evidence>
<dbReference type="EMBL" id="KT754897">
    <property type="protein sequence ID" value="ALS04731.1"/>
    <property type="molecule type" value="mRNA"/>
</dbReference>
<dbReference type="AlphaFoldDB" id="A0A0U2UFY8"/>
<keyword evidence="2" id="KW-0732">Signal</keyword>
<evidence type="ECO:0000256" key="1">
    <source>
        <dbReference type="SAM" id="MobiDB-lite"/>
    </source>
</evidence>
<organism evidence="3">
    <name type="scientific">Pseudodiaptomus poplesia</name>
    <dbReference type="NCBI Taxonomy" id="213370"/>
    <lineage>
        <taxon>Eukaryota</taxon>
        <taxon>Metazoa</taxon>
        <taxon>Ecdysozoa</taxon>
        <taxon>Arthropoda</taxon>
        <taxon>Crustacea</taxon>
        <taxon>Multicrustacea</taxon>
        <taxon>Hexanauplia</taxon>
        <taxon>Copepoda</taxon>
        <taxon>Calanoida</taxon>
        <taxon>Pseudodiaptomidae</taxon>
        <taxon>Pseudodiaptomus</taxon>
    </lineage>
</organism>
<feature type="region of interest" description="Disordered" evidence="1">
    <location>
        <begin position="40"/>
        <end position="67"/>
    </location>
</feature>
<feature type="signal peptide" evidence="2">
    <location>
        <begin position="1"/>
        <end position="21"/>
    </location>
</feature>
<name>A0A0U2UFY8_9MAXI</name>
<sequence length="107" mass="11857">MARKVTLVFGLLICLATLNMADDIELLEYEGGDYDVYSDHGQDNEDIVDTHNDGHDNLEPSHLDNDDANSIHDFDQYKHYFRNGGSIPLPRAVLVTLATVGLALARA</sequence>
<protein>
    <recommendedName>
        <fullName evidence="4">Secreted protein</fullName>
    </recommendedName>
</protein>